<accession>A0A844P418</accession>
<evidence type="ECO:0000313" key="2">
    <source>
        <dbReference type="EMBL" id="MUK50088.1"/>
    </source>
</evidence>
<dbReference type="InterPro" id="IPR009003">
    <property type="entry name" value="Peptidase_S1_PA"/>
</dbReference>
<reference evidence="2 3" key="1">
    <citation type="submission" date="2019-11" db="EMBL/GenBank/DDBJ databases">
        <title>Using colonization assays and comparative genomics to discover symbiosis behaviors and factors in Vibrio fischeri.</title>
        <authorList>
            <person name="Bongrand C."/>
            <person name="Moriano-Gutierrez S."/>
            <person name="Arevalo P."/>
            <person name="Mcfall-Ngai M."/>
            <person name="Visick K."/>
            <person name="Polz M.F."/>
            <person name="Ruby E.G."/>
        </authorList>
    </citation>
    <scope>NUCLEOTIDE SEQUENCE [LARGE SCALE GENOMIC DNA]</scope>
    <source>
        <strain evidence="3">emors.4.1</strain>
    </source>
</reference>
<organism evidence="2 3">
    <name type="scientific">Aliivibrio fischeri</name>
    <name type="common">Vibrio fischeri</name>
    <dbReference type="NCBI Taxonomy" id="668"/>
    <lineage>
        <taxon>Bacteria</taxon>
        <taxon>Pseudomonadati</taxon>
        <taxon>Pseudomonadota</taxon>
        <taxon>Gammaproteobacteria</taxon>
        <taxon>Vibrionales</taxon>
        <taxon>Vibrionaceae</taxon>
        <taxon>Aliivibrio</taxon>
    </lineage>
</organism>
<name>A0A844P418_ALIFS</name>
<feature type="domain" description="ABC-three component systems C-terminal" evidence="1">
    <location>
        <begin position="202"/>
        <end position="419"/>
    </location>
</feature>
<dbReference type="Gene3D" id="2.40.10.10">
    <property type="entry name" value="Trypsin-like serine proteases"/>
    <property type="match status" value="1"/>
</dbReference>
<protein>
    <submittedName>
        <fullName evidence="2">Trypsin-like serine protease</fullName>
    </submittedName>
</protein>
<dbReference type="GO" id="GO:0006508">
    <property type="term" value="P:proteolysis"/>
    <property type="evidence" value="ECO:0007669"/>
    <property type="project" value="UniProtKB-KW"/>
</dbReference>
<dbReference type="SUPFAM" id="SSF50494">
    <property type="entry name" value="Trypsin-like serine proteases"/>
    <property type="match status" value="1"/>
</dbReference>
<dbReference type="Pfam" id="PF20280">
    <property type="entry name" value="CTD4"/>
    <property type="match status" value="1"/>
</dbReference>
<proteinExistence type="predicted"/>
<dbReference type="Pfam" id="PF13365">
    <property type="entry name" value="Trypsin_2"/>
    <property type="match status" value="1"/>
</dbReference>
<dbReference type="InterPro" id="IPR046916">
    <property type="entry name" value="ABC-3C_CTD4"/>
</dbReference>
<keyword evidence="2" id="KW-0645">Protease</keyword>
<keyword evidence="2" id="KW-0378">Hydrolase</keyword>
<dbReference type="InterPro" id="IPR043504">
    <property type="entry name" value="Peptidase_S1_PA_chymotrypsin"/>
</dbReference>
<comment type="caution">
    <text evidence="2">The sequence shown here is derived from an EMBL/GenBank/DDBJ whole genome shotgun (WGS) entry which is preliminary data.</text>
</comment>
<dbReference type="AlphaFoldDB" id="A0A844P418"/>
<dbReference type="Proteomes" id="UP000448038">
    <property type="component" value="Unassembled WGS sequence"/>
</dbReference>
<dbReference type="GO" id="GO:0008233">
    <property type="term" value="F:peptidase activity"/>
    <property type="evidence" value="ECO:0007669"/>
    <property type="project" value="UniProtKB-KW"/>
</dbReference>
<evidence type="ECO:0000313" key="3">
    <source>
        <dbReference type="Proteomes" id="UP000448038"/>
    </source>
</evidence>
<gene>
    <name evidence="2" type="ORF">GNP88_13025</name>
</gene>
<evidence type="ECO:0000259" key="1">
    <source>
        <dbReference type="Pfam" id="PF20280"/>
    </source>
</evidence>
<dbReference type="EMBL" id="WOBN01000020">
    <property type="protein sequence ID" value="MUK50088.1"/>
    <property type="molecule type" value="Genomic_DNA"/>
</dbReference>
<sequence length="448" mass="50040">MGSSNFNMTVSEIMHSYCVKVNGGSGVLVNAMTRDYSYVLTAAHVILDKEGNIITDDEGNIAVHDYQDNQLNVLSELIPQEWRESRTERYDFAILKVNYQDRLAQKCLPASDLSDRASLTLVGFPSTERESSDPIKEYIGQKISVANELMMLSLDGIPGTSTIKGMSGGGVYHVQGEKPFLTGIEFRMDGSNAEQQYGRVQCHSLTRFEGLISAYSSAPMIPAYLDCFSNIRDKIFSFNVYDPNNVSALKRELEVAADFLIGNGLPPPYEIMEKYRTDLLVEPKNLSELKSHELWVAYLEFLVICVLIDRCGNADVTYLKGLERKRRLIYTSDGTNWISRLEDLLKAARRLLDQDGTLIVASPEPAARVLPSIVQLERVVGNIAVVPNQGPFPTIDSSESAMLTSFKLAHLEGLRQKCVVEIEDEYPAVQVGRTKSDFLREKLNEIIS</sequence>